<dbReference type="InterPro" id="IPR046953">
    <property type="entry name" value="Spore_GerAC-like_C"/>
</dbReference>
<evidence type="ECO:0000256" key="6">
    <source>
        <dbReference type="ARBA" id="ARBA00023139"/>
    </source>
</evidence>
<evidence type="ECO:0000256" key="3">
    <source>
        <dbReference type="ARBA" id="ARBA00022544"/>
    </source>
</evidence>
<reference evidence="10 11" key="1">
    <citation type="journal article" date="2010" name="Stand. Genomic Sci.">
        <title>Complete genome sequence of Thermaerobacter marianensis type strain (7p75a).</title>
        <authorList>
            <person name="Han C."/>
            <person name="Gu W."/>
            <person name="Zhang X."/>
            <person name="Lapidus A."/>
            <person name="Nolan M."/>
            <person name="Copeland A."/>
            <person name="Lucas S."/>
            <person name="Del Rio T.G."/>
            <person name="Tice H."/>
            <person name="Cheng J.F."/>
            <person name="Tapia R."/>
            <person name="Goodwin L."/>
            <person name="Pitluck S."/>
            <person name="Pagani I."/>
            <person name="Ivanova N."/>
            <person name="Mavromatis K."/>
            <person name="Mikhailova N."/>
            <person name="Pati A."/>
            <person name="Chen A."/>
            <person name="Palaniappan K."/>
            <person name="Land M."/>
            <person name="Hauser L."/>
            <person name="Chang Y.J."/>
            <person name="Jeffries C.D."/>
            <person name="Schneider S."/>
            <person name="Rohde M."/>
            <person name="Goker M."/>
            <person name="Pukall R."/>
            <person name="Woyke T."/>
            <person name="Bristow J."/>
            <person name="Eisen J.A."/>
            <person name="Markowitz V."/>
            <person name="Hugenholtz P."/>
            <person name="Kyrpides N.C."/>
            <person name="Klenk H.P."/>
            <person name="Detter J.C."/>
        </authorList>
    </citation>
    <scope>NUCLEOTIDE SEQUENCE [LARGE SCALE GENOMIC DNA]</scope>
    <source>
        <strain evidence="11">ATCC 700841 / DSM 12885 / JCM 10246 / 7p75a</strain>
    </source>
</reference>
<dbReference type="EMBL" id="CP002344">
    <property type="protein sequence ID" value="ADU50192.1"/>
    <property type="molecule type" value="Genomic_DNA"/>
</dbReference>
<organism evidence="10 11">
    <name type="scientific">Thermaerobacter marianensis (strain ATCC 700841 / DSM 12885 / JCM 10246 / 7p75a)</name>
    <dbReference type="NCBI Taxonomy" id="644966"/>
    <lineage>
        <taxon>Bacteria</taxon>
        <taxon>Bacillati</taxon>
        <taxon>Bacillota</taxon>
        <taxon>Clostridia</taxon>
        <taxon>Eubacteriales</taxon>
        <taxon>Clostridiales Family XVII. Incertae Sedis</taxon>
        <taxon>Thermaerobacter</taxon>
    </lineage>
</organism>
<dbReference type="Gene3D" id="3.30.300.210">
    <property type="entry name" value="Nutrient germinant receptor protein C, domain 3"/>
    <property type="match status" value="1"/>
</dbReference>
<evidence type="ECO:0000259" key="8">
    <source>
        <dbReference type="Pfam" id="PF05504"/>
    </source>
</evidence>
<evidence type="ECO:0000313" key="11">
    <source>
        <dbReference type="Proteomes" id="UP000008915"/>
    </source>
</evidence>
<keyword evidence="11" id="KW-1185">Reference proteome</keyword>
<evidence type="ECO:0000256" key="1">
    <source>
        <dbReference type="ARBA" id="ARBA00004635"/>
    </source>
</evidence>
<gene>
    <name evidence="10" type="ordered locus">Tmar_0067</name>
</gene>
<dbReference type="GO" id="GO:0016020">
    <property type="term" value="C:membrane"/>
    <property type="evidence" value="ECO:0007669"/>
    <property type="project" value="UniProtKB-SubCell"/>
</dbReference>
<dbReference type="STRING" id="644966.Tmar_0067"/>
<dbReference type="eggNOG" id="ENOG502Z9N7">
    <property type="taxonomic scope" value="Bacteria"/>
</dbReference>
<dbReference type="GO" id="GO:0009847">
    <property type="term" value="P:spore germination"/>
    <property type="evidence" value="ECO:0007669"/>
    <property type="project" value="InterPro"/>
</dbReference>
<protein>
    <submittedName>
        <fullName evidence="10">Germination protein, Ger(X)C family</fullName>
    </submittedName>
</protein>
<proteinExistence type="inferred from homology"/>
<keyword evidence="4" id="KW-0732">Signal</keyword>
<dbReference type="HOGENOM" id="CLU_051140_0_0_9"/>
<keyword evidence="6" id="KW-0564">Palmitate</keyword>
<evidence type="ECO:0000259" key="9">
    <source>
        <dbReference type="Pfam" id="PF25198"/>
    </source>
</evidence>
<evidence type="ECO:0000256" key="7">
    <source>
        <dbReference type="ARBA" id="ARBA00023288"/>
    </source>
</evidence>
<keyword evidence="5" id="KW-0472">Membrane</keyword>
<dbReference type="Pfam" id="PF05504">
    <property type="entry name" value="Spore_GerAC"/>
    <property type="match status" value="1"/>
</dbReference>
<comment type="subcellular location">
    <subcellularLocation>
        <location evidence="1">Membrane</location>
        <topology evidence="1">Lipid-anchor</topology>
    </subcellularLocation>
</comment>
<keyword evidence="7" id="KW-0449">Lipoprotein</keyword>
<dbReference type="RefSeq" id="WP_013494498.1">
    <property type="nucleotide sequence ID" value="NC_014831.1"/>
</dbReference>
<dbReference type="InterPro" id="IPR057336">
    <property type="entry name" value="GerAC_N"/>
</dbReference>
<dbReference type="AlphaFoldDB" id="E6SKK5"/>
<evidence type="ECO:0000313" key="10">
    <source>
        <dbReference type="EMBL" id="ADU50192.1"/>
    </source>
</evidence>
<dbReference type="PANTHER" id="PTHR35789">
    <property type="entry name" value="SPORE GERMINATION PROTEIN B3"/>
    <property type="match status" value="1"/>
</dbReference>
<name>E6SKK5_THEM7</name>
<dbReference type="Pfam" id="PF25198">
    <property type="entry name" value="Spore_GerAC_N"/>
    <property type="match status" value="1"/>
</dbReference>
<evidence type="ECO:0000256" key="2">
    <source>
        <dbReference type="ARBA" id="ARBA00007886"/>
    </source>
</evidence>
<feature type="domain" description="Spore germination protein N-terminal" evidence="9">
    <location>
        <begin position="14"/>
        <end position="189"/>
    </location>
</feature>
<dbReference type="PANTHER" id="PTHR35789:SF1">
    <property type="entry name" value="SPORE GERMINATION PROTEIN B3"/>
    <property type="match status" value="1"/>
</dbReference>
<feature type="domain" description="Spore germination GerAC-like C-terminal" evidence="8">
    <location>
        <begin position="206"/>
        <end position="369"/>
    </location>
</feature>
<dbReference type="InterPro" id="IPR038501">
    <property type="entry name" value="Spore_GerAC_C_sf"/>
</dbReference>
<evidence type="ECO:0000256" key="5">
    <source>
        <dbReference type="ARBA" id="ARBA00023136"/>
    </source>
</evidence>
<dbReference type="Proteomes" id="UP000008915">
    <property type="component" value="Chromosome"/>
</dbReference>
<evidence type="ECO:0000256" key="4">
    <source>
        <dbReference type="ARBA" id="ARBA00022729"/>
    </source>
</evidence>
<comment type="similarity">
    <text evidence="2">Belongs to the GerABKC lipoprotein family.</text>
</comment>
<sequence length="379" mass="41750">MLVVAAFLLTGCWDRIEINDRAIVLGMAVDRDPRGGFLLTLSVADPARFPRPGQPGGALQPGQKPVSYVQGSGRTLAEALSLMQESEPRRFFFGHLKVVLIGEQVARQGIGPALDFLVREPQPRPEVMMAVTPGPAGSLLMQATPPLESLPSEALRELIRLRLGMVVPLYRLVRALYEEGIEAVVPRVELVPMVDDGLRVKGWRVNGVGVFRGDRLVGWLDDGQTRGLMWLRGEVQRGTLTVDIDGSPVSLRLLRARSQLRPVVEGDRVVMEVRVVTEDDLVDNPAGLDLTSPAAIRDIERRAAEAIIKRAEVARTIAQQQLRTDILGFGDAVRRRAPAAWARLGPAWAEIFPRVEVRYDVRVFLRRPGLATASPGRSR</sequence>
<dbReference type="NCBIfam" id="TIGR02887">
    <property type="entry name" value="spore_ger_x_C"/>
    <property type="match status" value="1"/>
</dbReference>
<dbReference type="KEGG" id="tmr:Tmar_0067"/>
<accession>E6SKK5</accession>
<keyword evidence="3" id="KW-0309">Germination</keyword>
<dbReference type="InterPro" id="IPR008844">
    <property type="entry name" value="Spore_GerAC-like"/>
</dbReference>
<reference evidence="11" key="2">
    <citation type="journal article" date="2010" name="Stand. Genomic Sci.">
        <title>Complete genome sequence of Thermaerobacter marianensis type strain (7p75aT).</title>
        <authorList>
            <person name="Han C."/>
            <person name="Gu W."/>
            <person name="Zhang X."/>
            <person name="Lapidus A."/>
            <person name="Nolan M."/>
            <person name="Copeland A."/>
            <person name="Lucas S."/>
            <person name="Glavina Del Rio T."/>
            <person name="Tice H."/>
            <person name="Cheng J."/>
            <person name="Tapia R."/>
            <person name="Goodwin L."/>
            <person name="Pitluck S."/>
            <person name="Pagani I."/>
            <person name="Ivanova N."/>
            <person name="Mavromatis K."/>
            <person name="Mikhailova N."/>
            <person name="Pati A."/>
            <person name="Chen A."/>
            <person name="Palaniappan K."/>
            <person name="Land M."/>
            <person name="Hauser L."/>
            <person name="Chang Y."/>
            <person name="Jeffries C."/>
            <person name="Schneider S."/>
            <person name="Rohde M."/>
            <person name="Goker M."/>
            <person name="Pukall R."/>
            <person name="Woyke T."/>
            <person name="Bristow J."/>
            <person name="Eisen J."/>
            <person name="Markowitz V."/>
            <person name="Hugenholtz P."/>
            <person name="Kyrpides N."/>
            <person name="Klenk H."/>
            <person name="Detter J."/>
        </authorList>
    </citation>
    <scope>NUCLEOTIDE SEQUENCE [LARGE SCALE GENOMIC DNA]</scope>
    <source>
        <strain evidence="11">ATCC 700841 / DSM 12885 / JCM 10246 / 7p75a</strain>
    </source>
</reference>